<evidence type="ECO:0000256" key="1">
    <source>
        <dbReference type="SAM" id="MobiDB-lite"/>
    </source>
</evidence>
<comment type="caution">
    <text evidence="3">The sequence shown here is derived from an EMBL/GenBank/DDBJ whole genome shotgun (WGS) entry which is preliminary data.</text>
</comment>
<feature type="region of interest" description="Disordered" evidence="1">
    <location>
        <begin position="41"/>
        <end position="65"/>
    </location>
</feature>
<sequence>MSTTRAAETTSHMPAPAIVKIIETVHIEADSAEFKSVVQRLTGKDDAAAGGRRRSGGSGKEEDQGFVMYCSSPFADHSSKTT</sequence>
<name>A0A8J5VR21_ZIZPA</name>
<accession>A0A8J5VR21</accession>
<feature type="domain" description="VQ" evidence="2">
    <location>
        <begin position="24"/>
        <end position="47"/>
    </location>
</feature>
<dbReference type="EMBL" id="JAAALK010000282">
    <property type="protein sequence ID" value="KAG8077415.1"/>
    <property type="molecule type" value="Genomic_DNA"/>
</dbReference>
<evidence type="ECO:0000313" key="4">
    <source>
        <dbReference type="Proteomes" id="UP000729402"/>
    </source>
</evidence>
<dbReference type="AlphaFoldDB" id="A0A8J5VR21"/>
<reference evidence="3" key="1">
    <citation type="journal article" date="2021" name="bioRxiv">
        <title>Whole Genome Assembly and Annotation of Northern Wild Rice, Zizania palustris L., Supports a Whole Genome Duplication in the Zizania Genus.</title>
        <authorList>
            <person name="Haas M."/>
            <person name="Kono T."/>
            <person name="Macchietto M."/>
            <person name="Millas R."/>
            <person name="McGilp L."/>
            <person name="Shao M."/>
            <person name="Duquette J."/>
            <person name="Hirsch C.N."/>
            <person name="Kimball J."/>
        </authorList>
    </citation>
    <scope>NUCLEOTIDE SEQUENCE</scope>
    <source>
        <tissue evidence="3">Fresh leaf tissue</tissue>
    </source>
</reference>
<dbReference type="OrthoDB" id="690583at2759"/>
<protein>
    <recommendedName>
        <fullName evidence="2">VQ domain-containing protein</fullName>
    </recommendedName>
</protein>
<dbReference type="PANTHER" id="PTHR34777:SF24">
    <property type="entry name" value="OS01G0653300 PROTEIN"/>
    <property type="match status" value="1"/>
</dbReference>
<evidence type="ECO:0000313" key="3">
    <source>
        <dbReference type="EMBL" id="KAG8077415.1"/>
    </source>
</evidence>
<proteinExistence type="predicted"/>
<organism evidence="3 4">
    <name type="scientific">Zizania palustris</name>
    <name type="common">Northern wild rice</name>
    <dbReference type="NCBI Taxonomy" id="103762"/>
    <lineage>
        <taxon>Eukaryota</taxon>
        <taxon>Viridiplantae</taxon>
        <taxon>Streptophyta</taxon>
        <taxon>Embryophyta</taxon>
        <taxon>Tracheophyta</taxon>
        <taxon>Spermatophyta</taxon>
        <taxon>Magnoliopsida</taxon>
        <taxon>Liliopsida</taxon>
        <taxon>Poales</taxon>
        <taxon>Poaceae</taxon>
        <taxon>BOP clade</taxon>
        <taxon>Oryzoideae</taxon>
        <taxon>Oryzeae</taxon>
        <taxon>Zizaniinae</taxon>
        <taxon>Zizania</taxon>
    </lineage>
</organism>
<dbReference type="Pfam" id="PF05678">
    <property type="entry name" value="VQ"/>
    <property type="match status" value="1"/>
</dbReference>
<dbReference type="InterPro" id="IPR008889">
    <property type="entry name" value="VQ"/>
</dbReference>
<gene>
    <name evidence="3" type="ORF">GUJ93_ZPchr0007g6090</name>
</gene>
<dbReference type="PANTHER" id="PTHR34777">
    <property type="entry name" value="VQ MOTIF-CONTAINING PROTEIN 10"/>
    <property type="match status" value="1"/>
</dbReference>
<keyword evidence="4" id="KW-1185">Reference proteome</keyword>
<evidence type="ECO:0000259" key="2">
    <source>
        <dbReference type="Pfam" id="PF05678"/>
    </source>
</evidence>
<reference evidence="3" key="2">
    <citation type="submission" date="2021-02" db="EMBL/GenBank/DDBJ databases">
        <authorList>
            <person name="Kimball J.A."/>
            <person name="Haas M.W."/>
            <person name="Macchietto M."/>
            <person name="Kono T."/>
            <person name="Duquette J."/>
            <person name="Shao M."/>
        </authorList>
    </citation>
    <scope>NUCLEOTIDE SEQUENCE</scope>
    <source>
        <tissue evidence="3">Fresh leaf tissue</tissue>
    </source>
</reference>
<dbReference type="Proteomes" id="UP000729402">
    <property type="component" value="Unassembled WGS sequence"/>
</dbReference>
<dbReference type="InterPro" id="IPR039608">
    <property type="entry name" value="VQ_1/10"/>
</dbReference>